<proteinExistence type="predicted"/>
<reference evidence="3" key="1">
    <citation type="journal article" date="2019" name="Int. J. Syst. Evol. Microbiol.">
        <title>The Global Catalogue of Microorganisms (GCM) 10K type strain sequencing project: providing services to taxonomists for standard genome sequencing and annotation.</title>
        <authorList>
            <consortium name="The Broad Institute Genomics Platform"/>
            <consortium name="The Broad Institute Genome Sequencing Center for Infectious Disease"/>
            <person name="Wu L."/>
            <person name="Ma J."/>
        </authorList>
    </citation>
    <scope>NUCLEOTIDE SEQUENCE [LARGE SCALE GENOMIC DNA]</scope>
    <source>
        <strain evidence="3">JCM 18200</strain>
    </source>
</reference>
<dbReference type="EMBL" id="BAABIQ010000036">
    <property type="protein sequence ID" value="GAA4794853.1"/>
    <property type="molecule type" value="Genomic_DNA"/>
</dbReference>
<evidence type="ECO:0000313" key="2">
    <source>
        <dbReference type="EMBL" id="GAA4794853.1"/>
    </source>
</evidence>
<keyword evidence="3" id="KW-1185">Reference proteome</keyword>
<dbReference type="Gene3D" id="3.30.470.20">
    <property type="entry name" value="ATP-grasp fold, B domain"/>
    <property type="match status" value="1"/>
</dbReference>
<protein>
    <submittedName>
        <fullName evidence="2">ATP-grasp ribosomal peptide maturase</fullName>
    </submittedName>
</protein>
<dbReference type="InterPro" id="IPR048936">
    <property type="entry name" value="MvdD-like_ATPgrasp"/>
</dbReference>
<dbReference type="PANTHER" id="PTHR21621:SF0">
    <property type="entry name" value="BETA-CITRYLGLUTAMATE SYNTHASE B-RELATED"/>
    <property type="match status" value="1"/>
</dbReference>
<comment type="caution">
    <text evidence="2">The sequence shown here is derived from an EMBL/GenBank/DDBJ whole genome shotgun (WGS) entry which is preliminary data.</text>
</comment>
<accession>A0ABP9BFU0</accession>
<dbReference type="RefSeq" id="WP_345232032.1">
    <property type="nucleotide sequence ID" value="NZ_BAABIQ010000036.1"/>
</dbReference>
<feature type="domain" description="MvdD-like pre-ATP grasp" evidence="1">
    <location>
        <begin position="1"/>
        <end position="121"/>
    </location>
</feature>
<dbReference type="PANTHER" id="PTHR21621">
    <property type="entry name" value="RIBOSOMAL PROTEIN S6 MODIFICATION PROTEIN"/>
    <property type="match status" value="1"/>
</dbReference>
<dbReference type="Pfam" id="PF21068">
    <property type="entry name" value="ATPgraspMvdD"/>
    <property type="match status" value="1"/>
</dbReference>
<sequence>MIFCITHTNDFYTIDIVQNRLQELGFSTFRFNSDTFATQYKIEYKHSSQHHHYQHYYLRNALQSIDSSKIQAVWYRKLWDLTIPEELDPDFIPIFVREYQTALQLFFNSIEDIPWMNVMKSDHAVGADKMQQLYRAHRIGLSVPKTIISNDAAAIRDFFKHCKGNIIMKLHNALSKSMHGDTPFFPTTKVDEADLKDLDALAYCPMIFQEYISKAYELRVIYIDGVFFTGKIPNDDEKTDWRISTGQALNWEQYELPQHIKQKIQELMVGYGLHFGAIDLIRNIKGEYIFLEVNPQGEWGMLQQHLAYPIGETIAEKLVASIKDNG</sequence>
<dbReference type="SUPFAM" id="SSF56059">
    <property type="entry name" value="Glutathione synthetase ATP-binding domain-like"/>
    <property type="match status" value="1"/>
</dbReference>
<evidence type="ECO:0000259" key="1">
    <source>
        <dbReference type="Pfam" id="PF21068"/>
    </source>
</evidence>
<evidence type="ECO:0000313" key="3">
    <source>
        <dbReference type="Proteomes" id="UP001501411"/>
    </source>
</evidence>
<organism evidence="2 3">
    <name type="scientific">Olivibacter ginsenosidimutans</name>
    <dbReference type="NCBI Taxonomy" id="1176537"/>
    <lineage>
        <taxon>Bacteria</taxon>
        <taxon>Pseudomonadati</taxon>
        <taxon>Bacteroidota</taxon>
        <taxon>Sphingobacteriia</taxon>
        <taxon>Sphingobacteriales</taxon>
        <taxon>Sphingobacteriaceae</taxon>
        <taxon>Olivibacter</taxon>
    </lineage>
</organism>
<gene>
    <name evidence="2" type="primary">tgmB</name>
    <name evidence="2" type="ORF">GCM10023231_24040</name>
</gene>
<dbReference type="Proteomes" id="UP001501411">
    <property type="component" value="Unassembled WGS sequence"/>
</dbReference>
<name>A0ABP9BFU0_9SPHI</name>